<name>A0A239L767_9ACTN</name>
<dbReference type="EMBL" id="FZOR01000021">
    <property type="protein sequence ID" value="SNT26467.1"/>
    <property type="molecule type" value="Genomic_DNA"/>
</dbReference>
<proteinExistence type="predicted"/>
<sequence>MPALREALTWTIDQPGRVRSYVYHDAGEVLGHATRVPAQPADDLGLPYPDPHVLYDESRVVVCLADAAGTPYCYIDRTAAEMSVPPAQIVAPDGNRIGYVQVKGTRGYILHDAAGAVVAMLGGGFDHDRAEEKPITTQDGAELGGYLVAEAPSGENRRRYTVRLHRPLPEPARTLMLASMVGMELHVPVS</sequence>
<gene>
    <name evidence="1" type="ORF">SAMN05443665_102172</name>
</gene>
<keyword evidence="2" id="KW-1185">Reference proteome</keyword>
<evidence type="ECO:0000313" key="2">
    <source>
        <dbReference type="Proteomes" id="UP000198318"/>
    </source>
</evidence>
<reference evidence="1 2" key="1">
    <citation type="submission" date="2017-06" db="EMBL/GenBank/DDBJ databases">
        <authorList>
            <person name="Kim H.J."/>
            <person name="Triplett B.A."/>
        </authorList>
    </citation>
    <scope>NUCLEOTIDE SEQUENCE [LARGE SCALE GENOMIC DNA]</scope>
    <source>
        <strain evidence="1 2">DSM 44715</strain>
    </source>
</reference>
<organism evidence="1 2">
    <name type="scientific">Actinomadura meyerae</name>
    <dbReference type="NCBI Taxonomy" id="240840"/>
    <lineage>
        <taxon>Bacteria</taxon>
        <taxon>Bacillati</taxon>
        <taxon>Actinomycetota</taxon>
        <taxon>Actinomycetes</taxon>
        <taxon>Streptosporangiales</taxon>
        <taxon>Thermomonosporaceae</taxon>
        <taxon>Actinomadura</taxon>
    </lineage>
</organism>
<accession>A0A239L767</accession>
<protein>
    <submittedName>
        <fullName evidence="1">Uncharacterized protein</fullName>
    </submittedName>
</protein>
<dbReference type="AlphaFoldDB" id="A0A239L767"/>
<evidence type="ECO:0000313" key="1">
    <source>
        <dbReference type="EMBL" id="SNT26467.1"/>
    </source>
</evidence>
<dbReference type="Proteomes" id="UP000198318">
    <property type="component" value="Unassembled WGS sequence"/>
</dbReference>
<dbReference type="RefSeq" id="WP_089327922.1">
    <property type="nucleotide sequence ID" value="NZ_FZOR01000021.1"/>
</dbReference>
<dbReference type="OrthoDB" id="3464499at2"/>